<comment type="caution">
    <text evidence="2">The sequence shown here is derived from an EMBL/GenBank/DDBJ whole genome shotgun (WGS) entry which is preliminary data.</text>
</comment>
<evidence type="ECO:0000313" key="2">
    <source>
        <dbReference type="EMBL" id="CAF2084479.1"/>
    </source>
</evidence>
<evidence type="ECO:0000313" key="4">
    <source>
        <dbReference type="Proteomes" id="UP000663887"/>
    </source>
</evidence>
<dbReference type="InterPro" id="IPR046537">
    <property type="entry name" value="DUF6602"/>
</dbReference>
<feature type="domain" description="DUF6602" evidence="1">
    <location>
        <begin position="26"/>
        <end position="128"/>
    </location>
</feature>
<evidence type="ECO:0000259" key="1">
    <source>
        <dbReference type="Pfam" id="PF20247"/>
    </source>
</evidence>
<dbReference type="CDD" id="cd21411">
    <property type="entry name" value="NucC"/>
    <property type="match status" value="1"/>
</dbReference>
<name>A0A816SJS5_9BILA</name>
<dbReference type="Proteomes" id="UP000663842">
    <property type="component" value="Unassembled WGS sequence"/>
</dbReference>
<sequence length="243" mass="27000">MSNAINPQTLFLSLQKSLLAELEVSSTSINHSATKGDATETNWIAMLDKYLPKRYQVSKAFVIDADGKMSDQLDLVIHDRQYSPFLFNHAGTLYIPAESVYAVFEIKQTLNANHIGYAGKKIASVRNLRRTSAKITHAGGTYEPRTPFKIIGGILTLQSDWSPPFSDSFNTSLNKLTSTESIDLGCCLKDGAFTVDYYKKNLQVTVKDGEVILLSFFLQLLTKLQSLGTTLAIDISAYEKWVD</sequence>
<reference evidence="2" key="1">
    <citation type="submission" date="2021-02" db="EMBL/GenBank/DDBJ databases">
        <authorList>
            <person name="Nowell W R."/>
        </authorList>
    </citation>
    <scope>NUCLEOTIDE SEQUENCE</scope>
</reference>
<dbReference type="Pfam" id="PF20247">
    <property type="entry name" value="DUF6602"/>
    <property type="match status" value="1"/>
</dbReference>
<proteinExistence type="predicted"/>
<protein>
    <recommendedName>
        <fullName evidence="1">DUF6602 domain-containing protein</fullName>
    </recommendedName>
</protein>
<accession>A0A816SJS5</accession>
<dbReference type="Proteomes" id="UP000663887">
    <property type="component" value="Unassembled WGS sequence"/>
</dbReference>
<organism evidence="2 4">
    <name type="scientific">Rotaria magnacalcarata</name>
    <dbReference type="NCBI Taxonomy" id="392030"/>
    <lineage>
        <taxon>Eukaryota</taxon>
        <taxon>Metazoa</taxon>
        <taxon>Spiralia</taxon>
        <taxon>Gnathifera</taxon>
        <taxon>Rotifera</taxon>
        <taxon>Eurotatoria</taxon>
        <taxon>Bdelloidea</taxon>
        <taxon>Philodinida</taxon>
        <taxon>Philodinidae</taxon>
        <taxon>Rotaria</taxon>
    </lineage>
</organism>
<gene>
    <name evidence="3" type="ORF">UXM345_LOCUS7078</name>
    <name evidence="2" type="ORF">XDN619_LOCUS15415</name>
</gene>
<dbReference type="EMBL" id="CAJNRG010006282">
    <property type="protein sequence ID" value="CAF2084479.1"/>
    <property type="molecule type" value="Genomic_DNA"/>
</dbReference>
<dbReference type="AlphaFoldDB" id="A0A816SJS5"/>
<evidence type="ECO:0000313" key="3">
    <source>
        <dbReference type="EMBL" id="CAF3838659.1"/>
    </source>
</evidence>
<dbReference type="EMBL" id="CAJOBF010000579">
    <property type="protein sequence ID" value="CAF3838659.1"/>
    <property type="molecule type" value="Genomic_DNA"/>
</dbReference>